<name>A0A0N5AZ78_9BILA</name>
<dbReference type="SMART" id="SM01280">
    <property type="entry name" value="Mcm10"/>
    <property type="match status" value="1"/>
</dbReference>
<dbReference type="InterPro" id="IPR040184">
    <property type="entry name" value="Mcm10"/>
</dbReference>
<feature type="domain" description="Replication factor Mcm10 C-terminal" evidence="10">
    <location>
        <begin position="335"/>
        <end position="689"/>
    </location>
</feature>
<dbReference type="InterPro" id="IPR055065">
    <property type="entry name" value="OB_MCM10"/>
</dbReference>
<keyword evidence="5" id="KW-0479">Metal-binding</keyword>
<dbReference type="Pfam" id="PF24863">
    <property type="entry name" value="zf-CCCH_Mcm10"/>
    <property type="match status" value="1"/>
</dbReference>
<feature type="region of interest" description="Disordered" evidence="9">
    <location>
        <begin position="350"/>
        <end position="370"/>
    </location>
</feature>
<dbReference type="GO" id="GO:0003688">
    <property type="term" value="F:DNA replication origin binding"/>
    <property type="evidence" value="ECO:0007669"/>
    <property type="project" value="TreeGrafter"/>
</dbReference>
<dbReference type="Pfam" id="PF09329">
    <property type="entry name" value="zf-primase"/>
    <property type="match status" value="1"/>
</dbReference>
<dbReference type="InterPro" id="IPR012340">
    <property type="entry name" value="NA-bd_OB-fold"/>
</dbReference>
<dbReference type="InterPro" id="IPR056791">
    <property type="entry name" value="Znf_Mcm10_C"/>
</dbReference>
<keyword evidence="6" id="KW-0863">Zinc-finger</keyword>
<accession>A0A0N5AZ78</accession>
<dbReference type="GO" id="GO:0043596">
    <property type="term" value="C:nuclear replication fork"/>
    <property type="evidence" value="ECO:0007669"/>
    <property type="project" value="TreeGrafter"/>
</dbReference>
<dbReference type="STRING" id="451379.A0A0N5AZ78"/>
<keyword evidence="4" id="KW-0235">DNA replication</keyword>
<evidence type="ECO:0000259" key="10">
    <source>
        <dbReference type="SMART" id="SM01280"/>
    </source>
</evidence>
<evidence type="ECO:0000256" key="3">
    <source>
        <dbReference type="ARBA" id="ARBA00017770"/>
    </source>
</evidence>
<dbReference type="Pfam" id="PF22379">
    <property type="entry name" value="OB_MCM10"/>
    <property type="match status" value="1"/>
</dbReference>
<organism evidence="11 12">
    <name type="scientific">Syphacia muris</name>
    <dbReference type="NCBI Taxonomy" id="451379"/>
    <lineage>
        <taxon>Eukaryota</taxon>
        <taxon>Metazoa</taxon>
        <taxon>Ecdysozoa</taxon>
        <taxon>Nematoda</taxon>
        <taxon>Chromadorea</taxon>
        <taxon>Rhabditida</taxon>
        <taxon>Spirurina</taxon>
        <taxon>Oxyuridomorpha</taxon>
        <taxon>Oxyuroidea</taxon>
        <taxon>Oxyuridae</taxon>
        <taxon>Syphacia</taxon>
    </lineage>
</organism>
<sequence length="689" mass="77854">MSKLDEVISCLEYEDGEIIDDEDDSSFVTAPEDASWRKETTYEGLIDNMIKLLRKAMIDATATAGSSRLNNSVKTDEQCSAAKSYEKSFFKSKTANRNTESGKERSIFQTKAERINKAIKESVTSSMAIFDDFFGIRIRNPKISSATFNAFVEGRQKVRPSELRKHSVPSGDWVTLGVIATKSDIRKSANDNEYMFFMVADLTNCQSHPIKVLMFGDCVKEYWKVQVSTAIALLSPSFCASEKATNVTLRVIKPSQILCLGICPDFAFCKSRRRDGDKCRNFVNTSVSEYCAFHIETYSRHFAARRGAFSSISFAPPKRRNDTAATNVTGPRVLTTQQFQTQMKTENFPLKSASVHDVSKDRKTSSSNHSLPTLKKENVELKEILKTRADSLGAKNLTKHFSKSEKLKDGKQDKCSFQKSKSFKDFFNKENEGDSFVGKPCLGRGFSNGEIVLHSPIKKSLSQPTTANLGTQGALQIFRKKSDRNIDQKGVLQTKSERNMASSMKRCVASPSGLNASTSVGLLKKPKVDDKALKDILKRKSSHEKELLEDDQNRENEYFDNMEKKEKVETFVTSLMEVKDCSVVTCKMKENYSKTVTLQQFQCNYTAQKQSDYCKTNGHKVIHHKANKRFFKCCNCSRRVICYDLLPTKPCPNCGEKDYERVAMREERKVSTPGDKLLIRGEEIKFINR</sequence>
<dbReference type="PANTHER" id="PTHR13454">
    <property type="entry name" value="PROTEIN MCM10 HOMOLOG"/>
    <property type="match status" value="1"/>
</dbReference>
<dbReference type="AlphaFoldDB" id="A0A0N5AZ78"/>
<evidence type="ECO:0000256" key="9">
    <source>
        <dbReference type="SAM" id="MobiDB-lite"/>
    </source>
</evidence>
<dbReference type="InterPro" id="IPR015408">
    <property type="entry name" value="Znf_Mcm10/DnaG"/>
</dbReference>
<evidence type="ECO:0000313" key="11">
    <source>
        <dbReference type="Proteomes" id="UP000046393"/>
    </source>
</evidence>
<keyword evidence="7" id="KW-0862">Zinc</keyword>
<evidence type="ECO:0000256" key="7">
    <source>
        <dbReference type="ARBA" id="ARBA00022833"/>
    </source>
</evidence>
<dbReference type="Proteomes" id="UP000046393">
    <property type="component" value="Unplaced"/>
</dbReference>
<protein>
    <recommendedName>
        <fullName evidence="3">Protein MCM10 homolog</fullName>
    </recommendedName>
</protein>
<evidence type="ECO:0000256" key="2">
    <source>
        <dbReference type="ARBA" id="ARBA00009679"/>
    </source>
</evidence>
<proteinExistence type="inferred from homology"/>
<dbReference type="WBParaSite" id="SMUV_0001029901-mRNA-1">
    <property type="protein sequence ID" value="SMUV_0001029901-mRNA-1"/>
    <property type="gene ID" value="SMUV_0001029901"/>
</dbReference>
<dbReference type="Pfam" id="PF09332">
    <property type="entry name" value="Mcm10"/>
    <property type="match status" value="1"/>
</dbReference>
<dbReference type="Gene3D" id="2.40.50.140">
    <property type="entry name" value="Nucleic acid-binding proteins"/>
    <property type="match status" value="1"/>
</dbReference>
<comment type="similarity">
    <text evidence="2">Belongs to the MCM10 family.</text>
</comment>
<evidence type="ECO:0000256" key="1">
    <source>
        <dbReference type="ARBA" id="ARBA00004123"/>
    </source>
</evidence>
<reference evidence="12" key="1">
    <citation type="submission" date="2017-02" db="UniProtKB">
        <authorList>
            <consortium name="WormBaseParasite"/>
        </authorList>
    </citation>
    <scope>IDENTIFICATION</scope>
</reference>
<evidence type="ECO:0000256" key="6">
    <source>
        <dbReference type="ARBA" id="ARBA00022771"/>
    </source>
</evidence>
<evidence type="ECO:0000256" key="5">
    <source>
        <dbReference type="ARBA" id="ARBA00022723"/>
    </source>
</evidence>
<dbReference type="GO" id="GO:0008270">
    <property type="term" value="F:zinc ion binding"/>
    <property type="evidence" value="ECO:0007669"/>
    <property type="project" value="UniProtKB-KW"/>
</dbReference>
<evidence type="ECO:0000313" key="12">
    <source>
        <dbReference type="WBParaSite" id="SMUV_0001029901-mRNA-1"/>
    </source>
</evidence>
<comment type="subcellular location">
    <subcellularLocation>
        <location evidence="1">Nucleus</location>
    </subcellularLocation>
</comment>
<keyword evidence="11" id="KW-1185">Reference proteome</keyword>
<dbReference type="GO" id="GO:0003697">
    <property type="term" value="F:single-stranded DNA binding"/>
    <property type="evidence" value="ECO:0007669"/>
    <property type="project" value="InterPro"/>
</dbReference>
<dbReference type="InterPro" id="IPR015411">
    <property type="entry name" value="Rep_factor_Mcm10_C"/>
</dbReference>
<dbReference type="PANTHER" id="PTHR13454:SF11">
    <property type="entry name" value="PROTEIN MCM10 HOMOLOG"/>
    <property type="match status" value="1"/>
</dbReference>
<evidence type="ECO:0000256" key="4">
    <source>
        <dbReference type="ARBA" id="ARBA00022705"/>
    </source>
</evidence>
<keyword evidence="8" id="KW-0539">Nucleus</keyword>
<evidence type="ECO:0000256" key="8">
    <source>
        <dbReference type="ARBA" id="ARBA00023242"/>
    </source>
</evidence>
<dbReference type="GO" id="GO:0006270">
    <property type="term" value="P:DNA replication initiation"/>
    <property type="evidence" value="ECO:0007669"/>
    <property type="project" value="InterPro"/>
</dbReference>